<dbReference type="OrthoDB" id="42504at2759"/>
<dbReference type="SUPFAM" id="SSF50969">
    <property type="entry name" value="YVTN repeat-like/Quinoprotein amine dehydrogenase"/>
    <property type="match status" value="1"/>
</dbReference>
<dbReference type="AlphaFoldDB" id="A0A1Z5KDP2"/>
<sequence length="443" mass="48089">MMKRILAVCTVLSLQAEADMNHLRRLAPASENVALCTDNCETIVNSRQLPEVTYFPGDLTGGYRADLGLTLSKGLNGKRLTTGDKAVVLANGGVSSQLFHTHADGACTIPKSNGDGWYYVSNSEVRDEVVASSFTCGRRRQSNSEGIGNGGVGAIEFNAAGEVIGYERLLTRTSANCGGGLTYWGTWVSCEENDQSGRLYEVDPNTGYTQRIQAVDRGGNYESFAYDNQDPNVPARFFVTEDIANGALIRYTPAANAFTTGNNYDILNSPGGTFEYLVLNDNGTYSWSTDRGAGEQSAARYFPNTEGIDVFNRQMFFVSKATRNLIQVDLSGDTFSITSTLSGQFNLYPDQLGRILESSGGNNDVLYFCEDGGSNSDIHGRDASGKYFTIVEGTDFDTETTGLAFSPNAMFMYVAFQDPSAIFAFWRDDGLPFSGTVAGIKYH</sequence>
<dbReference type="Proteomes" id="UP000198406">
    <property type="component" value="Unassembled WGS sequence"/>
</dbReference>
<proteinExistence type="predicted"/>
<dbReference type="InParanoid" id="A0A1Z5KDP2"/>
<dbReference type="InterPro" id="IPR011044">
    <property type="entry name" value="Quino_amine_DH_bsu"/>
</dbReference>
<dbReference type="EMBL" id="BDSP01000207">
    <property type="protein sequence ID" value="GAX24221.1"/>
    <property type="molecule type" value="Genomic_DNA"/>
</dbReference>
<accession>A0A1Z5KDP2</accession>
<evidence type="ECO:0000313" key="2">
    <source>
        <dbReference type="Proteomes" id="UP000198406"/>
    </source>
</evidence>
<comment type="caution">
    <text evidence="1">The sequence shown here is derived from an EMBL/GenBank/DDBJ whole genome shotgun (WGS) entry which is preliminary data.</text>
</comment>
<keyword evidence="2" id="KW-1185">Reference proteome</keyword>
<dbReference type="PANTHER" id="PTHR35399">
    <property type="entry name" value="SLR8030 PROTEIN"/>
    <property type="match status" value="1"/>
</dbReference>
<name>A0A1Z5KDP2_FISSO</name>
<evidence type="ECO:0000313" key="1">
    <source>
        <dbReference type="EMBL" id="GAX24221.1"/>
    </source>
</evidence>
<reference evidence="1 2" key="1">
    <citation type="journal article" date="2015" name="Plant Cell">
        <title>Oil accumulation by the oleaginous diatom Fistulifera solaris as revealed by the genome and transcriptome.</title>
        <authorList>
            <person name="Tanaka T."/>
            <person name="Maeda Y."/>
            <person name="Veluchamy A."/>
            <person name="Tanaka M."/>
            <person name="Abida H."/>
            <person name="Marechal E."/>
            <person name="Bowler C."/>
            <person name="Muto M."/>
            <person name="Sunaga Y."/>
            <person name="Tanaka M."/>
            <person name="Yoshino T."/>
            <person name="Taniguchi T."/>
            <person name="Fukuda Y."/>
            <person name="Nemoto M."/>
            <person name="Matsumoto M."/>
            <person name="Wong P.S."/>
            <person name="Aburatani S."/>
            <person name="Fujibuchi W."/>
        </authorList>
    </citation>
    <scope>NUCLEOTIDE SEQUENCE [LARGE SCALE GENOMIC DNA]</scope>
    <source>
        <strain evidence="1 2">JPCC DA0580</strain>
    </source>
</reference>
<protein>
    <recommendedName>
        <fullName evidence="3">SMP-30/Gluconolactonase/LRE-like region domain-containing protein</fullName>
    </recommendedName>
</protein>
<evidence type="ECO:0008006" key="3">
    <source>
        <dbReference type="Google" id="ProtNLM"/>
    </source>
</evidence>
<gene>
    <name evidence="1" type="ORF">FisN_4Lh315</name>
</gene>
<dbReference type="PANTHER" id="PTHR35399:SF2">
    <property type="entry name" value="DUF839 DOMAIN-CONTAINING PROTEIN"/>
    <property type="match status" value="1"/>
</dbReference>
<organism evidence="1 2">
    <name type="scientific">Fistulifera solaris</name>
    <name type="common">Oleaginous diatom</name>
    <dbReference type="NCBI Taxonomy" id="1519565"/>
    <lineage>
        <taxon>Eukaryota</taxon>
        <taxon>Sar</taxon>
        <taxon>Stramenopiles</taxon>
        <taxon>Ochrophyta</taxon>
        <taxon>Bacillariophyta</taxon>
        <taxon>Bacillariophyceae</taxon>
        <taxon>Bacillariophycidae</taxon>
        <taxon>Naviculales</taxon>
        <taxon>Naviculaceae</taxon>
        <taxon>Fistulifera</taxon>
    </lineage>
</organism>